<dbReference type="PANTHER" id="PTHR11727:SF7">
    <property type="entry name" value="DIMETHYLADENOSINE TRANSFERASE-RELATED"/>
    <property type="match status" value="1"/>
</dbReference>
<dbReference type="PROSITE" id="PS01131">
    <property type="entry name" value="RRNA_A_DIMETH"/>
    <property type="match status" value="1"/>
</dbReference>
<evidence type="ECO:0000256" key="2">
    <source>
        <dbReference type="ARBA" id="ARBA00022552"/>
    </source>
</evidence>
<keyword evidence="2" id="KW-0698">rRNA processing</keyword>
<dbReference type="AlphaFoldDB" id="A0A1G2DB42"/>
<dbReference type="InterPro" id="IPR029063">
    <property type="entry name" value="SAM-dependent_MTases_sf"/>
</dbReference>
<gene>
    <name evidence="9" type="ORF">A3D67_02635</name>
</gene>
<evidence type="ECO:0000259" key="8">
    <source>
        <dbReference type="SMART" id="SM00650"/>
    </source>
</evidence>
<dbReference type="InterPro" id="IPR020598">
    <property type="entry name" value="rRNA_Ade_methylase_Trfase_N"/>
</dbReference>
<evidence type="ECO:0000256" key="6">
    <source>
        <dbReference type="ARBA" id="ARBA00022884"/>
    </source>
</evidence>
<dbReference type="PROSITE" id="PS51689">
    <property type="entry name" value="SAM_RNA_A_N6_MT"/>
    <property type="match status" value="1"/>
</dbReference>
<sequence length="287" mass="32027">MEQFNNSFYQKKSLGQHFLTSKTVAEDLVRAAKVGGEDTVVEVGPGRGFITEELLKVARKVIAVEKDGALVEFLKEKFAEEVKTGQLTIVHDDILTFTPSHWKLGIGNWKLLGAIPYYITGKLIRTVLEQEHKPSIVALIIQKEVAERACANGPPSRNASARQGKESLLSLGIKVFGAPRYVHTVPRQFFSPPPKVSSAIFAIEDISDNFFTKNGISMAWFFKILHTGFAHKRKILLSSLRDGMGIDETELMRAFNSCDIPPKVRPEDMALEKWGCLVNKIPMTKTQ</sequence>
<keyword evidence="3 7" id="KW-0489">Methyltransferase</keyword>
<dbReference type="GO" id="GO:0000179">
    <property type="term" value="F:rRNA (adenine-N6,N6-)-dimethyltransferase activity"/>
    <property type="evidence" value="ECO:0007669"/>
    <property type="project" value="UniProtKB-UniRule"/>
</dbReference>
<evidence type="ECO:0000313" key="9">
    <source>
        <dbReference type="EMBL" id="OGZ10847.1"/>
    </source>
</evidence>
<dbReference type="InterPro" id="IPR001737">
    <property type="entry name" value="KsgA/Erm"/>
</dbReference>
<feature type="binding site" evidence="7">
    <location>
        <position position="19"/>
    </location>
    <ligand>
        <name>S-adenosyl-L-methionine</name>
        <dbReference type="ChEBI" id="CHEBI:59789"/>
    </ligand>
</feature>
<name>A0A1G2DB42_9BACT</name>
<dbReference type="PANTHER" id="PTHR11727">
    <property type="entry name" value="DIMETHYLADENOSINE TRANSFERASE"/>
    <property type="match status" value="1"/>
</dbReference>
<feature type="binding site" evidence="7">
    <location>
        <position position="93"/>
    </location>
    <ligand>
        <name>S-adenosyl-L-methionine</name>
        <dbReference type="ChEBI" id="CHEBI:59789"/>
    </ligand>
</feature>
<keyword evidence="6 7" id="KW-0694">RNA-binding</keyword>
<organism evidence="9 10">
    <name type="scientific">Candidatus Lloydbacteria bacterium RIFCSPHIGHO2_02_FULL_51_22</name>
    <dbReference type="NCBI Taxonomy" id="1798663"/>
    <lineage>
        <taxon>Bacteria</taxon>
        <taxon>Candidatus Lloydiibacteriota</taxon>
    </lineage>
</organism>
<dbReference type="GO" id="GO:0005829">
    <property type="term" value="C:cytosol"/>
    <property type="evidence" value="ECO:0007669"/>
    <property type="project" value="TreeGrafter"/>
</dbReference>
<dbReference type="SUPFAM" id="SSF53335">
    <property type="entry name" value="S-adenosyl-L-methionine-dependent methyltransferases"/>
    <property type="match status" value="1"/>
</dbReference>
<dbReference type="Proteomes" id="UP000178099">
    <property type="component" value="Unassembled WGS sequence"/>
</dbReference>
<dbReference type="CDD" id="cd02440">
    <property type="entry name" value="AdoMet_MTases"/>
    <property type="match status" value="1"/>
</dbReference>
<dbReference type="InterPro" id="IPR011530">
    <property type="entry name" value="rRNA_adenine_dimethylase"/>
</dbReference>
<proteinExistence type="inferred from homology"/>
<feature type="binding site" evidence="7">
    <location>
        <position position="65"/>
    </location>
    <ligand>
        <name>S-adenosyl-L-methionine</name>
        <dbReference type="ChEBI" id="CHEBI:59789"/>
    </ligand>
</feature>
<dbReference type="InterPro" id="IPR023165">
    <property type="entry name" value="rRNA_Ade_diMease-like_C"/>
</dbReference>
<keyword evidence="5 7" id="KW-0949">S-adenosyl-L-methionine</keyword>
<feature type="domain" description="Ribosomal RNA adenine methylase transferase N-terminal" evidence="8">
    <location>
        <begin position="24"/>
        <end position="207"/>
    </location>
</feature>
<dbReference type="GO" id="GO:0003723">
    <property type="term" value="F:RNA binding"/>
    <property type="evidence" value="ECO:0007669"/>
    <property type="project" value="UniProtKB-UniRule"/>
</dbReference>
<comment type="caution">
    <text evidence="9">The sequence shown here is derived from an EMBL/GenBank/DDBJ whole genome shotgun (WGS) entry which is preliminary data.</text>
</comment>
<comment type="similarity">
    <text evidence="7">Belongs to the class I-like SAM-binding methyltransferase superfamily. rRNA adenine N(6)-methyltransferase family.</text>
</comment>
<reference evidence="9 10" key="1">
    <citation type="journal article" date="2016" name="Nat. Commun.">
        <title>Thousands of microbial genomes shed light on interconnected biogeochemical processes in an aquifer system.</title>
        <authorList>
            <person name="Anantharaman K."/>
            <person name="Brown C.T."/>
            <person name="Hug L.A."/>
            <person name="Sharon I."/>
            <person name="Castelle C.J."/>
            <person name="Probst A.J."/>
            <person name="Thomas B.C."/>
            <person name="Singh A."/>
            <person name="Wilkins M.J."/>
            <person name="Karaoz U."/>
            <person name="Brodie E.L."/>
            <person name="Williams K.H."/>
            <person name="Hubbard S.S."/>
            <person name="Banfield J.F."/>
        </authorList>
    </citation>
    <scope>NUCLEOTIDE SEQUENCE [LARGE SCALE GENOMIC DNA]</scope>
</reference>
<feature type="binding site" evidence="7">
    <location>
        <position position="44"/>
    </location>
    <ligand>
        <name>S-adenosyl-L-methionine</name>
        <dbReference type="ChEBI" id="CHEBI:59789"/>
    </ligand>
</feature>
<dbReference type="Gene3D" id="3.40.50.150">
    <property type="entry name" value="Vaccinia Virus protein VP39"/>
    <property type="match status" value="1"/>
</dbReference>
<keyword evidence="1" id="KW-0963">Cytoplasm</keyword>
<dbReference type="EMBL" id="MHLN01000031">
    <property type="protein sequence ID" value="OGZ10847.1"/>
    <property type="molecule type" value="Genomic_DNA"/>
</dbReference>
<feature type="binding site" evidence="7">
    <location>
        <position position="17"/>
    </location>
    <ligand>
        <name>S-adenosyl-L-methionine</name>
        <dbReference type="ChEBI" id="CHEBI:59789"/>
    </ligand>
</feature>
<keyword evidence="4 7" id="KW-0808">Transferase</keyword>
<evidence type="ECO:0000256" key="7">
    <source>
        <dbReference type="PROSITE-ProRule" id="PRU01026"/>
    </source>
</evidence>
<protein>
    <submittedName>
        <fullName evidence="9">Ribosomal RNA small subunit methyltransferase A</fullName>
    </submittedName>
</protein>
<evidence type="ECO:0000256" key="5">
    <source>
        <dbReference type="ARBA" id="ARBA00022691"/>
    </source>
</evidence>
<evidence type="ECO:0000313" key="10">
    <source>
        <dbReference type="Proteomes" id="UP000178099"/>
    </source>
</evidence>
<accession>A0A1G2DB42</accession>
<evidence type="ECO:0000256" key="1">
    <source>
        <dbReference type="ARBA" id="ARBA00022490"/>
    </source>
</evidence>
<dbReference type="Pfam" id="PF00398">
    <property type="entry name" value="RrnaAD"/>
    <property type="match status" value="1"/>
</dbReference>
<evidence type="ECO:0000256" key="4">
    <source>
        <dbReference type="ARBA" id="ARBA00022679"/>
    </source>
</evidence>
<dbReference type="Gene3D" id="1.10.8.100">
    <property type="entry name" value="Ribosomal RNA adenine dimethylase-like, domain 2"/>
    <property type="match status" value="1"/>
</dbReference>
<dbReference type="NCBIfam" id="TIGR00755">
    <property type="entry name" value="ksgA"/>
    <property type="match status" value="1"/>
</dbReference>
<evidence type="ECO:0000256" key="3">
    <source>
        <dbReference type="ARBA" id="ARBA00022603"/>
    </source>
</evidence>
<dbReference type="SMART" id="SM00650">
    <property type="entry name" value="rADc"/>
    <property type="match status" value="1"/>
</dbReference>
<feature type="binding site" evidence="7">
    <location>
        <position position="114"/>
    </location>
    <ligand>
        <name>S-adenosyl-L-methionine</name>
        <dbReference type="ChEBI" id="CHEBI:59789"/>
    </ligand>
</feature>
<dbReference type="InterPro" id="IPR020596">
    <property type="entry name" value="rRNA_Ade_Mease_Trfase_CS"/>
</dbReference>